<feature type="transmembrane region" description="Helical" evidence="1">
    <location>
        <begin position="199"/>
        <end position="218"/>
    </location>
</feature>
<feature type="transmembrane region" description="Helical" evidence="1">
    <location>
        <begin position="168"/>
        <end position="187"/>
    </location>
</feature>
<evidence type="ECO:0000313" key="4">
    <source>
        <dbReference type="WBParaSite" id="GPUH_0001991101-mRNA-1"/>
    </source>
</evidence>
<accession>A0A183EFZ5</accession>
<dbReference type="EMBL" id="UYRT01089351">
    <property type="protein sequence ID" value="VDN34807.1"/>
    <property type="molecule type" value="Genomic_DNA"/>
</dbReference>
<feature type="transmembrane region" description="Helical" evidence="1">
    <location>
        <begin position="143"/>
        <end position="162"/>
    </location>
</feature>
<organism evidence="4">
    <name type="scientific">Gongylonema pulchrum</name>
    <dbReference type="NCBI Taxonomy" id="637853"/>
    <lineage>
        <taxon>Eukaryota</taxon>
        <taxon>Metazoa</taxon>
        <taxon>Ecdysozoa</taxon>
        <taxon>Nematoda</taxon>
        <taxon>Chromadorea</taxon>
        <taxon>Rhabditida</taxon>
        <taxon>Spirurina</taxon>
        <taxon>Spiruromorpha</taxon>
        <taxon>Spiruroidea</taxon>
        <taxon>Gongylonematidae</taxon>
        <taxon>Gongylonema</taxon>
    </lineage>
</organism>
<dbReference type="PANTHER" id="PTHR45757">
    <property type="entry name" value="PROTEIN CBG23364-RELATED"/>
    <property type="match status" value="1"/>
</dbReference>
<dbReference type="OrthoDB" id="2985014at2759"/>
<dbReference type="SUPFAM" id="SSF103473">
    <property type="entry name" value="MFS general substrate transporter"/>
    <property type="match status" value="1"/>
</dbReference>
<name>A0A183EFZ5_9BILA</name>
<reference evidence="4" key="1">
    <citation type="submission" date="2016-06" db="UniProtKB">
        <authorList>
            <consortium name="WormBaseParasite"/>
        </authorList>
    </citation>
    <scope>IDENTIFICATION</scope>
</reference>
<sequence length="223" mass="24060">MTGQAAQMFTMPLAAFFCVTVGWPYAFYTHALLSVLLAFVFAAVYHNSPAQHPLVSDDEFFKITEGMLGVPVGRTGASAVIPPASQLVVKLILSAVADHLNCFIGRTGASAVIPPASQLVVKLILSAVADHLNCFSERLKLQFFNTLSMVGCALWLIPLGFLSRRDDVLALLCFTASISCIAFETCGSMKSATLIARNFTQFVMAVAQVHFPFVFLVSSCVKK</sequence>
<protein>
    <submittedName>
        <fullName evidence="4">Inorganic phosphate cotransporter</fullName>
    </submittedName>
</protein>
<proteinExistence type="predicted"/>
<dbReference type="Proteomes" id="UP000271098">
    <property type="component" value="Unassembled WGS sequence"/>
</dbReference>
<keyword evidence="1" id="KW-1133">Transmembrane helix</keyword>
<keyword evidence="3" id="KW-1185">Reference proteome</keyword>
<evidence type="ECO:0000256" key="1">
    <source>
        <dbReference type="SAM" id="Phobius"/>
    </source>
</evidence>
<keyword evidence="1" id="KW-0812">Transmembrane</keyword>
<dbReference type="InterPro" id="IPR036259">
    <property type="entry name" value="MFS_trans_sf"/>
</dbReference>
<dbReference type="AlphaFoldDB" id="A0A183EFZ5"/>
<evidence type="ECO:0000313" key="2">
    <source>
        <dbReference type="EMBL" id="VDN34807.1"/>
    </source>
</evidence>
<dbReference type="PANTHER" id="PTHR45757:SF33">
    <property type="entry name" value="MAJOR FACILITATOR SUPERFAMILY (MFS) PROFILE DOMAIN-CONTAINING PROTEIN"/>
    <property type="match status" value="1"/>
</dbReference>
<feature type="transmembrane region" description="Helical" evidence="1">
    <location>
        <begin position="25"/>
        <end position="45"/>
    </location>
</feature>
<keyword evidence="1" id="KW-0472">Membrane</keyword>
<evidence type="ECO:0000313" key="3">
    <source>
        <dbReference type="Proteomes" id="UP000271098"/>
    </source>
</evidence>
<dbReference type="WBParaSite" id="GPUH_0001991101-mRNA-1">
    <property type="protein sequence ID" value="GPUH_0001991101-mRNA-1"/>
    <property type="gene ID" value="GPUH_0001991101"/>
</dbReference>
<gene>
    <name evidence="2" type="ORF">GPUH_LOCUS19886</name>
</gene>
<reference evidence="2 3" key="2">
    <citation type="submission" date="2018-11" db="EMBL/GenBank/DDBJ databases">
        <authorList>
            <consortium name="Pathogen Informatics"/>
        </authorList>
    </citation>
    <scope>NUCLEOTIDE SEQUENCE [LARGE SCALE GENOMIC DNA]</scope>
</reference>
<dbReference type="GO" id="GO:0016020">
    <property type="term" value="C:membrane"/>
    <property type="evidence" value="ECO:0007669"/>
    <property type="project" value="TreeGrafter"/>
</dbReference>